<dbReference type="Gene3D" id="3.30.1360.20">
    <property type="entry name" value="Transcriptional coactivator/pterin dehydratase"/>
    <property type="match status" value="1"/>
</dbReference>
<dbReference type="Pfam" id="PF01329">
    <property type="entry name" value="Pterin_4a"/>
    <property type="match status" value="1"/>
</dbReference>
<reference evidence="5" key="1">
    <citation type="journal article" date="2014" name="Int. J. Syst. Evol. Microbiol.">
        <title>Complete genome sequence of Corynebacterium casei LMG S-19264T (=DSM 44701T), isolated from a smear-ripened cheese.</title>
        <authorList>
            <consortium name="US DOE Joint Genome Institute (JGI-PGF)"/>
            <person name="Walter F."/>
            <person name="Albersmeier A."/>
            <person name="Kalinowski J."/>
            <person name="Ruckert C."/>
        </authorList>
    </citation>
    <scope>NUCLEOTIDE SEQUENCE</scope>
    <source>
        <strain evidence="5">CCM 7086</strain>
    </source>
</reference>
<name>A0A8J2UJG4_9BURK</name>
<keyword evidence="6" id="KW-1185">Reference proteome</keyword>
<evidence type="ECO:0000256" key="3">
    <source>
        <dbReference type="ARBA" id="ARBA00023239"/>
    </source>
</evidence>
<dbReference type="InterPro" id="IPR001533">
    <property type="entry name" value="Pterin_deHydtase"/>
</dbReference>
<dbReference type="PANTHER" id="PTHR12599">
    <property type="entry name" value="PTERIN-4-ALPHA-CARBINOLAMINE DEHYDRATASE"/>
    <property type="match status" value="1"/>
</dbReference>
<organism evidence="5 6">
    <name type="scientific">Oxalicibacterium flavum</name>
    <dbReference type="NCBI Taxonomy" id="179467"/>
    <lineage>
        <taxon>Bacteria</taxon>
        <taxon>Pseudomonadati</taxon>
        <taxon>Pseudomonadota</taxon>
        <taxon>Betaproteobacteria</taxon>
        <taxon>Burkholderiales</taxon>
        <taxon>Oxalobacteraceae</taxon>
        <taxon>Oxalicibacterium</taxon>
    </lineage>
</organism>
<protein>
    <recommendedName>
        <fullName evidence="4">Putative pterin-4-alpha-carbinolamine dehydratase</fullName>
        <shortName evidence="4">PHS</shortName>
        <ecNumber evidence="4">4.2.1.96</ecNumber>
    </recommendedName>
    <alternativeName>
        <fullName evidence="4">4-alpha-hydroxy-tetrahydropterin dehydratase</fullName>
    </alternativeName>
    <alternativeName>
        <fullName evidence="4">Pterin carbinolamine dehydratase</fullName>
        <shortName evidence="4">PCD</shortName>
    </alternativeName>
</protein>
<comment type="catalytic activity">
    <reaction evidence="1 4">
        <text>(4aS,6R)-4a-hydroxy-L-erythro-5,6,7,8-tetrahydrobiopterin = (6R)-L-erythro-6,7-dihydrobiopterin + H2O</text>
        <dbReference type="Rhea" id="RHEA:11920"/>
        <dbReference type="ChEBI" id="CHEBI:15377"/>
        <dbReference type="ChEBI" id="CHEBI:15642"/>
        <dbReference type="ChEBI" id="CHEBI:43120"/>
        <dbReference type="EC" id="4.2.1.96"/>
    </reaction>
</comment>
<accession>A0A8J2UJG4</accession>
<dbReference type="HAMAP" id="MF_00434">
    <property type="entry name" value="Pterin_4_alpha"/>
    <property type="match status" value="1"/>
</dbReference>
<dbReference type="CDD" id="cd00913">
    <property type="entry name" value="PCD_DCoH_subfamily_a"/>
    <property type="match status" value="1"/>
</dbReference>
<evidence type="ECO:0000256" key="1">
    <source>
        <dbReference type="ARBA" id="ARBA00001554"/>
    </source>
</evidence>
<comment type="similarity">
    <text evidence="2 4">Belongs to the pterin-4-alpha-carbinolamine dehydratase family.</text>
</comment>
<dbReference type="PANTHER" id="PTHR12599:SF0">
    <property type="entry name" value="PTERIN-4-ALPHA-CARBINOLAMINE DEHYDRATASE"/>
    <property type="match status" value="1"/>
</dbReference>
<dbReference type="EC" id="4.2.1.96" evidence="4"/>
<evidence type="ECO:0000313" key="6">
    <source>
        <dbReference type="Proteomes" id="UP000620266"/>
    </source>
</evidence>
<dbReference type="Proteomes" id="UP000620266">
    <property type="component" value="Unassembled WGS sequence"/>
</dbReference>
<evidence type="ECO:0000313" key="5">
    <source>
        <dbReference type="EMBL" id="GGB96004.1"/>
    </source>
</evidence>
<gene>
    <name evidence="5" type="primary">phhB</name>
    <name evidence="5" type="ORF">GCM10007205_01580</name>
</gene>
<dbReference type="GO" id="GO:0006729">
    <property type="term" value="P:tetrahydrobiopterin biosynthetic process"/>
    <property type="evidence" value="ECO:0007669"/>
    <property type="project" value="InterPro"/>
</dbReference>
<proteinExistence type="inferred from homology"/>
<reference evidence="5" key="2">
    <citation type="submission" date="2020-09" db="EMBL/GenBank/DDBJ databases">
        <authorList>
            <person name="Sun Q."/>
            <person name="Sedlacek I."/>
        </authorList>
    </citation>
    <scope>NUCLEOTIDE SEQUENCE</scope>
    <source>
        <strain evidence="5">CCM 7086</strain>
    </source>
</reference>
<sequence length="115" mass="12949">MTTADELRARHCTPQTQALPEARVAALLALLDGWQREGKAIVRTFSFPYYAATLGFVNRIAPMIHEQDHHPELTVTYNRCTVRYWTHSVDGGQGGLSENDFICAARIDALYREAL</sequence>
<evidence type="ECO:0000256" key="2">
    <source>
        <dbReference type="ARBA" id="ARBA00006472"/>
    </source>
</evidence>
<dbReference type="AlphaFoldDB" id="A0A8J2UJG4"/>
<dbReference type="RefSeq" id="WP_188394272.1">
    <property type="nucleotide sequence ID" value="NZ_BMCG01000001.1"/>
</dbReference>
<dbReference type="SUPFAM" id="SSF55248">
    <property type="entry name" value="PCD-like"/>
    <property type="match status" value="1"/>
</dbReference>
<comment type="caution">
    <text evidence="5">The sequence shown here is derived from an EMBL/GenBank/DDBJ whole genome shotgun (WGS) entry which is preliminary data.</text>
</comment>
<dbReference type="EMBL" id="BMCG01000001">
    <property type="protein sequence ID" value="GGB96004.1"/>
    <property type="molecule type" value="Genomic_DNA"/>
</dbReference>
<evidence type="ECO:0000256" key="4">
    <source>
        <dbReference type="HAMAP-Rule" id="MF_00434"/>
    </source>
</evidence>
<dbReference type="InterPro" id="IPR036428">
    <property type="entry name" value="PCD_sf"/>
</dbReference>
<keyword evidence="3 4" id="KW-0456">Lyase</keyword>
<dbReference type="GO" id="GO:0008124">
    <property type="term" value="F:4-alpha-hydroxytetrahydrobiopterin dehydratase activity"/>
    <property type="evidence" value="ECO:0007669"/>
    <property type="project" value="UniProtKB-UniRule"/>
</dbReference>